<sequence>MNAIEIIGRRCTIVTIAHRLSTIERSDYIYVNLKIEK</sequence>
<proteinExistence type="predicted"/>
<gene>
    <name evidence="1" type="ORF">FA02_0209</name>
</gene>
<dbReference type="AlphaFoldDB" id="A0A0D5A1R8"/>
<dbReference type="EMBL" id="KJ947870">
    <property type="protein sequence ID" value="AJW30477.1"/>
    <property type="molecule type" value="Genomic_DNA"/>
</dbReference>
<accession>A0A0D5A1R8</accession>
<reference evidence="1" key="1">
    <citation type="submission" date="2014-06" db="EMBL/GenBank/DDBJ databases">
        <authorList>
            <person name="Berube P.M."/>
        </authorList>
    </citation>
    <scope>NUCLEOTIDE SEQUENCE</scope>
    <source>
        <strain evidence="1">P0902-H212</strain>
    </source>
</reference>
<protein>
    <submittedName>
        <fullName evidence="1">Phospholipid-lipopolysaccharide ABC transporter</fullName>
    </submittedName>
</protein>
<organism evidence="1">
    <name type="scientific">Prochlorococcus marinus str. P0902-H212</name>
    <dbReference type="NCBI Taxonomy" id="1620696"/>
    <lineage>
        <taxon>Bacteria</taxon>
        <taxon>Bacillati</taxon>
        <taxon>Cyanobacteriota</taxon>
        <taxon>Cyanophyceae</taxon>
        <taxon>Synechococcales</taxon>
        <taxon>Prochlorococcaceae</taxon>
        <taxon>Prochlorococcus</taxon>
    </lineage>
</organism>
<name>A0A0D5A1R8_PROMR</name>
<evidence type="ECO:0000313" key="1">
    <source>
        <dbReference type="EMBL" id="AJW30477.1"/>
    </source>
</evidence>